<evidence type="ECO:0000256" key="1">
    <source>
        <dbReference type="PROSITE-ProRule" id="PRU00175"/>
    </source>
</evidence>
<feature type="non-terminal residue" evidence="3">
    <location>
        <position position="127"/>
    </location>
</feature>
<evidence type="ECO:0000259" key="2">
    <source>
        <dbReference type="PROSITE" id="PS50089"/>
    </source>
</evidence>
<dbReference type="PANTHER" id="PTHR47035:SF3">
    <property type="entry name" value="OS11G0150450 PROTEIN"/>
    <property type="match status" value="1"/>
</dbReference>
<evidence type="ECO:0000313" key="3">
    <source>
        <dbReference type="EMBL" id="KAH9331627.1"/>
    </source>
</evidence>
<name>A0AA38LSD9_TAXCH</name>
<dbReference type="Proteomes" id="UP000824469">
    <property type="component" value="Unassembled WGS sequence"/>
</dbReference>
<feature type="domain" description="RING-type" evidence="2">
    <location>
        <begin position="30"/>
        <end position="72"/>
    </location>
</feature>
<sequence>PSERGLKKEFRDMLPIMIFNQSFVNDDTQCAVCLGDYEIEDKLQQLPVCGHAFHLECIDHWLASNTTCPLCRTSLLQAAKVVPLDSPVHVAVPQQIHDSTPASSLLNVHPVQVIAVQGRPDMPHSSN</sequence>
<protein>
    <recommendedName>
        <fullName evidence="2">RING-type domain-containing protein</fullName>
    </recommendedName>
</protein>
<accession>A0AA38LSD9</accession>
<dbReference type="PROSITE" id="PS50089">
    <property type="entry name" value="ZF_RING_2"/>
    <property type="match status" value="1"/>
</dbReference>
<dbReference type="EMBL" id="JAHRHJ020000001">
    <property type="protein sequence ID" value="KAH9331627.1"/>
    <property type="molecule type" value="Genomic_DNA"/>
</dbReference>
<dbReference type="InterPro" id="IPR013083">
    <property type="entry name" value="Znf_RING/FYVE/PHD"/>
</dbReference>
<dbReference type="Pfam" id="PF13639">
    <property type="entry name" value="zf-RING_2"/>
    <property type="match status" value="1"/>
</dbReference>
<organism evidence="3 4">
    <name type="scientific">Taxus chinensis</name>
    <name type="common">Chinese yew</name>
    <name type="synonym">Taxus wallichiana var. chinensis</name>
    <dbReference type="NCBI Taxonomy" id="29808"/>
    <lineage>
        <taxon>Eukaryota</taxon>
        <taxon>Viridiplantae</taxon>
        <taxon>Streptophyta</taxon>
        <taxon>Embryophyta</taxon>
        <taxon>Tracheophyta</taxon>
        <taxon>Spermatophyta</taxon>
        <taxon>Pinopsida</taxon>
        <taxon>Pinidae</taxon>
        <taxon>Conifers II</taxon>
        <taxon>Cupressales</taxon>
        <taxon>Taxaceae</taxon>
        <taxon>Taxus</taxon>
    </lineage>
</organism>
<dbReference type="Gene3D" id="3.30.40.10">
    <property type="entry name" value="Zinc/RING finger domain, C3HC4 (zinc finger)"/>
    <property type="match status" value="1"/>
</dbReference>
<dbReference type="CDD" id="cd16461">
    <property type="entry name" value="RING-H2_EL5-like"/>
    <property type="match status" value="1"/>
</dbReference>
<dbReference type="GO" id="GO:0008270">
    <property type="term" value="F:zinc ion binding"/>
    <property type="evidence" value="ECO:0007669"/>
    <property type="project" value="UniProtKB-KW"/>
</dbReference>
<dbReference type="InterPro" id="IPR001841">
    <property type="entry name" value="Znf_RING"/>
</dbReference>
<dbReference type="SMART" id="SM00184">
    <property type="entry name" value="RING"/>
    <property type="match status" value="1"/>
</dbReference>
<keyword evidence="1" id="KW-0479">Metal-binding</keyword>
<keyword evidence="1" id="KW-0863">Zinc-finger</keyword>
<dbReference type="OMA" id="HLECIDH"/>
<dbReference type="AlphaFoldDB" id="A0AA38LSD9"/>
<dbReference type="PANTHER" id="PTHR47035">
    <property type="entry name" value="OS11G0150450 PROTEIN"/>
    <property type="match status" value="1"/>
</dbReference>
<gene>
    <name evidence="3" type="ORF">KI387_003735</name>
</gene>
<reference evidence="3 4" key="1">
    <citation type="journal article" date="2021" name="Nat. Plants">
        <title>The Taxus genome provides insights into paclitaxel biosynthesis.</title>
        <authorList>
            <person name="Xiong X."/>
            <person name="Gou J."/>
            <person name="Liao Q."/>
            <person name="Li Y."/>
            <person name="Zhou Q."/>
            <person name="Bi G."/>
            <person name="Li C."/>
            <person name="Du R."/>
            <person name="Wang X."/>
            <person name="Sun T."/>
            <person name="Guo L."/>
            <person name="Liang H."/>
            <person name="Lu P."/>
            <person name="Wu Y."/>
            <person name="Zhang Z."/>
            <person name="Ro D.K."/>
            <person name="Shang Y."/>
            <person name="Huang S."/>
            <person name="Yan J."/>
        </authorList>
    </citation>
    <scope>NUCLEOTIDE SEQUENCE [LARGE SCALE GENOMIC DNA]</scope>
    <source>
        <strain evidence="3">Ta-2019</strain>
    </source>
</reference>
<dbReference type="SUPFAM" id="SSF57850">
    <property type="entry name" value="RING/U-box"/>
    <property type="match status" value="1"/>
</dbReference>
<proteinExistence type="predicted"/>
<keyword evidence="4" id="KW-1185">Reference proteome</keyword>
<comment type="caution">
    <text evidence="3">The sequence shown here is derived from an EMBL/GenBank/DDBJ whole genome shotgun (WGS) entry which is preliminary data.</text>
</comment>
<dbReference type="InterPro" id="IPR053070">
    <property type="entry name" value="RING-type_E3_ubiquitin-ligase"/>
</dbReference>
<keyword evidence="1" id="KW-0862">Zinc</keyword>
<evidence type="ECO:0000313" key="4">
    <source>
        <dbReference type="Proteomes" id="UP000824469"/>
    </source>
</evidence>